<dbReference type="SMART" id="SM00028">
    <property type="entry name" value="TPR"/>
    <property type="match status" value="2"/>
</dbReference>
<dbReference type="InterPro" id="IPR019734">
    <property type="entry name" value="TPR_rpt"/>
</dbReference>
<organism evidence="3 5">
    <name type="scientific">Polistes dominula</name>
    <name type="common">European paper wasp</name>
    <name type="synonym">Vespa dominula</name>
    <dbReference type="NCBI Taxonomy" id="743375"/>
    <lineage>
        <taxon>Eukaryota</taxon>
        <taxon>Metazoa</taxon>
        <taxon>Ecdysozoa</taxon>
        <taxon>Arthropoda</taxon>
        <taxon>Hexapoda</taxon>
        <taxon>Insecta</taxon>
        <taxon>Pterygota</taxon>
        <taxon>Neoptera</taxon>
        <taxon>Endopterygota</taxon>
        <taxon>Hymenoptera</taxon>
        <taxon>Apocrita</taxon>
        <taxon>Aculeata</taxon>
        <taxon>Vespoidea</taxon>
        <taxon>Vespidae</taxon>
        <taxon>Polistinae</taxon>
        <taxon>Polistini</taxon>
        <taxon>Polistes</taxon>
    </lineage>
</organism>
<protein>
    <submittedName>
        <fullName evidence="4 5">Trafficking protein particle complex subunit 12</fullName>
    </submittedName>
</protein>
<feature type="region of interest" description="Disordered" evidence="2">
    <location>
        <begin position="1"/>
        <end position="22"/>
    </location>
</feature>
<dbReference type="RefSeq" id="XP_015182918.1">
    <property type="nucleotide sequence ID" value="XM_015327432.1"/>
</dbReference>
<gene>
    <name evidence="4 5" type="primary">LOC107069827</name>
</gene>
<proteinExistence type="predicted"/>
<feature type="repeat" description="TPR" evidence="1">
    <location>
        <begin position="405"/>
        <end position="438"/>
    </location>
</feature>
<dbReference type="PROSITE" id="PS50005">
    <property type="entry name" value="TPR"/>
    <property type="match status" value="1"/>
</dbReference>
<feature type="compositionally biased region" description="Low complexity" evidence="2">
    <location>
        <begin position="1"/>
        <end position="11"/>
    </location>
</feature>
<evidence type="ECO:0000256" key="1">
    <source>
        <dbReference type="PROSITE-ProRule" id="PRU00339"/>
    </source>
</evidence>
<sequence>MAESNSKTSVSEETEEKTTADISRYFNNAPRTIFDDIVAPNEQNYFNNSSESDDNISRFNSMLDGTPNDLFSVDTLIDNDRMSDHATYSDLHRDAWIPSERTRKILRSVATSTVGTTFLERDNLTMPGLALQGDMPDLIKNGVVHFLGEDEEMQRNVLTASDVTQDERGLRKLIQTGCYRAAINLSGRLISIYAQGYGKINQPSKHTPHSLQLWYTRLSLLTKLKQTELLEKESKPFGDLDKPDMYFTFYPELYGTRPGSMASFAFRLLLAEVPYYYGKPKEALDKLHKLLSIVNEIMSNLQADLTGDKIDTKVTNIEQQKDAIVLWSRRKSRILISIINCAVGMKNYILAIDILEELSKSHDWTAEQLQIFRSSIGRIHLFLGDVSTAETLLNNRVTQTTTITVRELVDKGLIAVAKNSFQEAFNYFHTASSMDPTNVMLINNMAVSLLYTGQLKAAVHLYENAVARNPTKSLQEPILLNMCTSYELHTNHCKQTKLQLLRQLNKHKGDAIDIQCLKLGM</sequence>
<dbReference type="RefSeq" id="XP_015182919.1">
    <property type="nucleotide sequence ID" value="XM_015327433.1"/>
</dbReference>
<keyword evidence="3" id="KW-1185">Reference proteome</keyword>
<evidence type="ECO:0000256" key="2">
    <source>
        <dbReference type="SAM" id="MobiDB-lite"/>
    </source>
</evidence>
<accession>A0ABM1IRT2</accession>
<evidence type="ECO:0000313" key="3">
    <source>
        <dbReference type="Proteomes" id="UP000694924"/>
    </source>
</evidence>
<dbReference type="GeneID" id="107069827"/>
<dbReference type="PANTHER" id="PTHR21581:SF6">
    <property type="entry name" value="TRAFFICKING PROTEIN PARTICLE COMPLEX SUBUNIT 12"/>
    <property type="match status" value="1"/>
</dbReference>
<dbReference type="Gene3D" id="1.25.40.10">
    <property type="entry name" value="Tetratricopeptide repeat domain"/>
    <property type="match status" value="1"/>
</dbReference>
<dbReference type="Proteomes" id="UP000694924">
    <property type="component" value="Unplaced"/>
</dbReference>
<dbReference type="PANTHER" id="PTHR21581">
    <property type="entry name" value="D-ALANYL-D-ALANINE CARBOXYPEPTIDASE"/>
    <property type="match status" value="1"/>
</dbReference>
<evidence type="ECO:0000313" key="5">
    <source>
        <dbReference type="RefSeq" id="XP_015182919.1"/>
    </source>
</evidence>
<evidence type="ECO:0000313" key="4">
    <source>
        <dbReference type="RefSeq" id="XP_015182918.1"/>
    </source>
</evidence>
<keyword evidence="1" id="KW-0802">TPR repeat</keyword>
<dbReference type="InterPro" id="IPR011990">
    <property type="entry name" value="TPR-like_helical_dom_sf"/>
</dbReference>
<name>A0ABM1IRT2_POLDO</name>
<dbReference type="SUPFAM" id="SSF48452">
    <property type="entry name" value="TPR-like"/>
    <property type="match status" value="1"/>
</dbReference>
<reference evidence="4 5" key="1">
    <citation type="submission" date="2025-05" db="UniProtKB">
        <authorList>
            <consortium name="RefSeq"/>
        </authorList>
    </citation>
    <scope>IDENTIFICATION</scope>
    <source>
        <tissue evidence="4 5">Whole body</tissue>
    </source>
</reference>